<protein>
    <submittedName>
        <fullName evidence="3">DUF547 domain-containing protein</fullName>
    </submittedName>
</protein>
<dbReference type="InterPro" id="IPR006869">
    <property type="entry name" value="DUF547"/>
</dbReference>
<dbReference type="PANTHER" id="PTHR46361:SF3">
    <property type="entry name" value="ELECTRON CARRIER_ PROTEIN DISULFIDE OXIDOREDUCTASE"/>
    <property type="match status" value="1"/>
</dbReference>
<feature type="chain" id="PRO_5046350177" evidence="1">
    <location>
        <begin position="26"/>
        <end position="286"/>
    </location>
</feature>
<dbReference type="EMBL" id="JAPFCC010000001">
    <property type="protein sequence ID" value="MCW7551504.1"/>
    <property type="molecule type" value="Genomic_DNA"/>
</dbReference>
<feature type="domain" description="DUF547" evidence="2">
    <location>
        <begin position="97"/>
        <end position="208"/>
    </location>
</feature>
<feature type="signal peptide" evidence="1">
    <location>
        <begin position="1"/>
        <end position="25"/>
    </location>
</feature>
<proteinExistence type="predicted"/>
<evidence type="ECO:0000259" key="2">
    <source>
        <dbReference type="Pfam" id="PF04784"/>
    </source>
</evidence>
<comment type="caution">
    <text evidence="3">The sequence shown here is derived from an EMBL/GenBank/DDBJ whole genome shotgun (WGS) entry which is preliminary data.</text>
</comment>
<reference evidence="3 4" key="1">
    <citation type="submission" date="2022-10" db="EMBL/GenBank/DDBJ databases">
        <title>High-quality genome sequences of two octocoral-associated bacteria, Endozoicomonas euniceicola EF212 and Endozoicomonas gorgoniicola PS125.</title>
        <authorList>
            <person name="Chiou Y.-J."/>
            <person name="Chen Y.-H."/>
        </authorList>
    </citation>
    <scope>NUCLEOTIDE SEQUENCE [LARGE SCALE GENOMIC DNA]</scope>
    <source>
        <strain evidence="3 4">PS125</strain>
    </source>
</reference>
<sequence length="286" mass="33469">MAWIRRAARLMMLFCLMSQVSTLRAAPEKDYWSFWDKHDPRSKLEVEHSDWQFILDKYVRFSEKQQMYTFVYGGVSRENSERLRGYLKNLSEYDPGTLNKNEQLAYWINLYNALTVELVLKNYPVKSITKLGKGWFRVGPWDDKLITIAGKELSLNDIEHRILRPVWNNPRIHYAVNCASIGCPDIAPEAYSGKRIEAQMDEAAKRFINQSKGVNFVSGRLVLSKIFDWYSDDFAGKDNSGKDYSGEEGVWKELLQFADPGLRTRLESYKGGISYHYNWKLNEFRR</sequence>
<dbReference type="RefSeq" id="WP_262566552.1">
    <property type="nucleotide sequence ID" value="NZ_JAPFCC010000001.1"/>
</dbReference>
<evidence type="ECO:0000313" key="4">
    <source>
        <dbReference type="Proteomes" id="UP001209854"/>
    </source>
</evidence>
<organism evidence="3 4">
    <name type="scientific">Endozoicomonas gorgoniicola</name>
    <dbReference type="NCBI Taxonomy" id="1234144"/>
    <lineage>
        <taxon>Bacteria</taxon>
        <taxon>Pseudomonadati</taxon>
        <taxon>Pseudomonadota</taxon>
        <taxon>Gammaproteobacteria</taxon>
        <taxon>Oceanospirillales</taxon>
        <taxon>Endozoicomonadaceae</taxon>
        <taxon>Endozoicomonas</taxon>
    </lineage>
</organism>
<dbReference type="Pfam" id="PF04784">
    <property type="entry name" value="DUF547"/>
    <property type="match status" value="1"/>
</dbReference>
<evidence type="ECO:0000313" key="3">
    <source>
        <dbReference type="EMBL" id="MCW7551504.1"/>
    </source>
</evidence>
<evidence type="ECO:0000256" key="1">
    <source>
        <dbReference type="SAM" id="SignalP"/>
    </source>
</evidence>
<accession>A0ABT3MR36</accession>
<name>A0ABT3MR36_9GAMM</name>
<dbReference type="Proteomes" id="UP001209854">
    <property type="component" value="Unassembled WGS sequence"/>
</dbReference>
<gene>
    <name evidence="3" type="ORF">NX722_02365</name>
</gene>
<keyword evidence="1" id="KW-0732">Signal</keyword>
<keyword evidence="4" id="KW-1185">Reference proteome</keyword>
<dbReference type="PANTHER" id="PTHR46361">
    <property type="entry name" value="ELECTRON CARRIER/ PROTEIN DISULFIDE OXIDOREDUCTASE"/>
    <property type="match status" value="1"/>
</dbReference>